<dbReference type="Proteomes" id="UP000187608">
    <property type="component" value="Unassembled WGS sequence"/>
</dbReference>
<dbReference type="InterPro" id="IPR023393">
    <property type="entry name" value="START-like_dom_sf"/>
</dbReference>
<dbReference type="AlphaFoldDB" id="A0A1N7JE30"/>
<dbReference type="CDD" id="cd07812">
    <property type="entry name" value="SRPBCC"/>
    <property type="match status" value="1"/>
</dbReference>
<dbReference type="STRING" id="570947.SAMN05421687_105111"/>
<organism evidence="1 2">
    <name type="scientific">Salimicrobium flavidum</name>
    <dbReference type="NCBI Taxonomy" id="570947"/>
    <lineage>
        <taxon>Bacteria</taxon>
        <taxon>Bacillati</taxon>
        <taxon>Bacillota</taxon>
        <taxon>Bacilli</taxon>
        <taxon>Bacillales</taxon>
        <taxon>Bacillaceae</taxon>
        <taxon>Salimicrobium</taxon>
    </lineage>
</organism>
<dbReference type="Gene3D" id="3.30.530.20">
    <property type="match status" value="1"/>
</dbReference>
<dbReference type="RefSeq" id="WP_076558750.1">
    <property type="nucleotide sequence ID" value="NZ_FTOC01000005.1"/>
</dbReference>
<dbReference type="SUPFAM" id="SSF55961">
    <property type="entry name" value="Bet v1-like"/>
    <property type="match status" value="1"/>
</dbReference>
<accession>A0A1N7JE30</accession>
<sequence length="156" mass="18596">MITWKEEINIDADIETVWDLFKDENITRIMPQVEEHALIEKEESEVGARHRQTYREGKRTETYIVTTKAYEDETDHKKKEVAFTIGRAFDIRTCYTFRKERENETTLIYEGTNEGANILGKMMLMFVREKSNKKIVHEFLKRVKTEAEREVENVRS</sequence>
<dbReference type="Pfam" id="PF10604">
    <property type="entry name" value="Polyketide_cyc2"/>
    <property type="match status" value="1"/>
</dbReference>
<keyword evidence="2" id="KW-1185">Reference proteome</keyword>
<protein>
    <submittedName>
        <fullName evidence="1">Polyketide cyclase / dehydrase and lipid transport</fullName>
    </submittedName>
</protein>
<reference evidence="2" key="1">
    <citation type="submission" date="2017-01" db="EMBL/GenBank/DDBJ databases">
        <authorList>
            <person name="Varghese N."/>
            <person name="Submissions S."/>
        </authorList>
    </citation>
    <scope>NUCLEOTIDE SEQUENCE [LARGE SCALE GENOMIC DNA]</scope>
    <source>
        <strain evidence="2">DSM 23127</strain>
    </source>
</reference>
<name>A0A1N7JE30_9BACI</name>
<proteinExistence type="predicted"/>
<dbReference type="EMBL" id="FTOC01000005">
    <property type="protein sequence ID" value="SIS47568.1"/>
    <property type="molecule type" value="Genomic_DNA"/>
</dbReference>
<gene>
    <name evidence="1" type="ORF">SAMN05421687_105111</name>
</gene>
<evidence type="ECO:0000313" key="1">
    <source>
        <dbReference type="EMBL" id="SIS47568.1"/>
    </source>
</evidence>
<dbReference type="OrthoDB" id="2360771at2"/>
<dbReference type="InterPro" id="IPR019587">
    <property type="entry name" value="Polyketide_cyclase/dehydratase"/>
</dbReference>
<evidence type="ECO:0000313" key="2">
    <source>
        <dbReference type="Proteomes" id="UP000187608"/>
    </source>
</evidence>